<organism evidence="2 3">
    <name type="scientific">Gigaspora margarita</name>
    <dbReference type="NCBI Taxonomy" id="4874"/>
    <lineage>
        <taxon>Eukaryota</taxon>
        <taxon>Fungi</taxon>
        <taxon>Fungi incertae sedis</taxon>
        <taxon>Mucoromycota</taxon>
        <taxon>Glomeromycotina</taxon>
        <taxon>Glomeromycetes</taxon>
        <taxon>Diversisporales</taxon>
        <taxon>Gigasporaceae</taxon>
        <taxon>Gigaspora</taxon>
    </lineage>
</organism>
<comment type="caution">
    <text evidence="2">The sequence shown here is derived from an EMBL/GenBank/DDBJ whole genome shotgun (WGS) entry which is preliminary data.</text>
</comment>
<dbReference type="AlphaFoldDB" id="A0A8H4EQZ8"/>
<evidence type="ECO:0000313" key="2">
    <source>
        <dbReference type="EMBL" id="KAF0537232.1"/>
    </source>
</evidence>
<gene>
    <name evidence="2" type="ORF">F8M41_008646</name>
</gene>
<proteinExistence type="predicted"/>
<name>A0A8H4EQZ8_GIGMA</name>
<dbReference type="Proteomes" id="UP000439903">
    <property type="component" value="Unassembled WGS sequence"/>
</dbReference>
<protein>
    <submittedName>
        <fullName evidence="2">Uncharacterized protein</fullName>
    </submittedName>
</protein>
<feature type="compositionally biased region" description="Polar residues" evidence="1">
    <location>
        <begin position="1"/>
        <end position="15"/>
    </location>
</feature>
<keyword evidence="3" id="KW-1185">Reference proteome</keyword>
<evidence type="ECO:0000256" key="1">
    <source>
        <dbReference type="SAM" id="MobiDB-lite"/>
    </source>
</evidence>
<sequence length="225" mass="26513">MDSPSNYFRQNQNKYMTDDKTVDTKNNSKTSEETKNYLIQQEKLRYQDYRHHHVGSIFGGNLADRLSEKLKHEKTERYPYNRSSKDYDNNLNNKALKNTDDDNYFVKKRKKMDLRVLTLKKRQITFIFDTLQKFLKKFRQILTEIDGSYTNWDSAFDASKFRKNPNNNTGSGGNRPDFTVLNYSKYENRELKSGRRDNETSISIENEMRVGINAPFIDVPSAGKL</sequence>
<dbReference type="EMBL" id="WTPW01000192">
    <property type="protein sequence ID" value="KAF0537232.1"/>
    <property type="molecule type" value="Genomic_DNA"/>
</dbReference>
<feature type="region of interest" description="Disordered" evidence="1">
    <location>
        <begin position="1"/>
        <end position="34"/>
    </location>
</feature>
<evidence type="ECO:0000313" key="3">
    <source>
        <dbReference type="Proteomes" id="UP000439903"/>
    </source>
</evidence>
<accession>A0A8H4EQZ8</accession>
<reference evidence="2 3" key="1">
    <citation type="journal article" date="2019" name="Environ. Microbiol.">
        <title>At the nexus of three kingdoms: the genome of the mycorrhizal fungus Gigaspora margarita provides insights into plant, endobacterial and fungal interactions.</title>
        <authorList>
            <person name="Venice F."/>
            <person name="Ghignone S."/>
            <person name="Salvioli di Fossalunga A."/>
            <person name="Amselem J."/>
            <person name="Novero M."/>
            <person name="Xianan X."/>
            <person name="Sedzielewska Toro K."/>
            <person name="Morin E."/>
            <person name="Lipzen A."/>
            <person name="Grigoriev I.V."/>
            <person name="Henrissat B."/>
            <person name="Martin F.M."/>
            <person name="Bonfante P."/>
        </authorList>
    </citation>
    <scope>NUCLEOTIDE SEQUENCE [LARGE SCALE GENOMIC DNA]</scope>
    <source>
        <strain evidence="2 3">BEG34</strain>
    </source>
</reference>